<protein>
    <submittedName>
        <fullName evidence="1">Uncharacterized protein</fullName>
    </submittedName>
</protein>
<sequence length="101" mass="11001">MTISLQNRTNKYKTGKVLHADPSRYLSVGTGPRTSRRISKSNQCSEFAHPLRKSELLLLRNPFLCCARASQPWQSSPLPSNDQPGTSAPCCGEIPACAKAA</sequence>
<keyword evidence="2" id="KW-1185">Reference proteome</keyword>
<accession>A0ABR4F7S5</accession>
<dbReference type="EMBL" id="JBAWTH010000008">
    <property type="protein sequence ID" value="KAL2290751.1"/>
    <property type="molecule type" value="Genomic_DNA"/>
</dbReference>
<reference evidence="1 2" key="1">
    <citation type="submission" date="2024-03" db="EMBL/GenBank/DDBJ databases">
        <title>A high-quality draft genome sequence of Diaporthe vaccinii, a causative agent of upright dieback and viscid rot disease in cranberry plants.</title>
        <authorList>
            <person name="Sarrasin M."/>
            <person name="Lang B.F."/>
            <person name="Burger G."/>
        </authorList>
    </citation>
    <scope>NUCLEOTIDE SEQUENCE [LARGE SCALE GENOMIC DNA]</scope>
    <source>
        <strain evidence="1 2">IS7</strain>
    </source>
</reference>
<organism evidence="1 2">
    <name type="scientific">Diaporthe vaccinii</name>
    <dbReference type="NCBI Taxonomy" id="105482"/>
    <lineage>
        <taxon>Eukaryota</taxon>
        <taxon>Fungi</taxon>
        <taxon>Dikarya</taxon>
        <taxon>Ascomycota</taxon>
        <taxon>Pezizomycotina</taxon>
        <taxon>Sordariomycetes</taxon>
        <taxon>Sordariomycetidae</taxon>
        <taxon>Diaporthales</taxon>
        <taxon>Diaporthaceae</taxon>
        <taxon>Diaporthe</taxon>
        <taxon>Diaporthe eres species complex</taxon>
    </lineage>
</organism>
<evidence type="ECO:0000313" key="2">
    <source>
        <dbReference type="Proteomes" id="UP001600888"/>
    </source>
</evidence>
<comment type="caution">
    <text evidence="1">The sequence shown here is derived from an EMBL/GenBank/DDBJ whole genome shotgun (WGS) entry which is preliminary data.</text>
</comment>
<evidence type="ECO:0000313" key="1">
    <source>
        <dbReference type="EMBL" id="KAL2290751.1"/>
    </source>
</evidence>
<name>A0ABR4F7S5_9PEZI</name>
<proteinExistence type="predicted"/>
<dbReference type="Proteomes" id="UP001600888">
    <property type="component" value="Unassembled WGS sequence"/>
</dbReference>
<gene>
    <name evidence="1" type="ORF">FJTKL_14739</name>
</gene>